<evidence type="ECO:0000259" key="6">
    <source>
        <dbReference type="Pfam" id="PF08100"/>
    </source>
</evidence>
<dbReference type="InterPro" id="IPR036388">
    <property type="entry name" value="WH-like_DNA-bd_sf"/>
</dbReference>
<gene>
    <name evidence="7" type="ORF">IFM89_003656</name>
</gene>
<dbReference type="CDD" id="cd02440">
    <property type="entry name" value="AdoMet_MTases"/>
    <property type="match status" value="1"/>
</dbReference>
<dbReference type="GO" id="GO:0032259">
    <property type="term" value="P:methylation"/>
    <property type="evidence" value="ECO:0007669"/>
    <property type="project" value="UniProtKB-KW"/>
</dbReference>
<sequence length="367" mass="40991">MSSSHSDVNMKTINEVEGEEDYSPALYLTTLSVLPMVMRSVIELDVLDIIASAGPNAQLSPSQIASHLPTQNPVEASMMLDRMLRLMASHSLVTCSNVSLENGLVERCYGLASMCKYFVRDQDGVSMSPMMMMILDKVFMESWYHLKDAVLDGGIPFNKAHGMNSYQYPSTDPRFNHVFNKAMFNYTSIVMKKILETYKGFDDVKRVVDVGGGIGTAVSIVVSKYPAIEGVNFDLPHVVQNAPSYLGVEQVGGDMFVNIPKCDAIFMKGIFHNWNDEHCMKLLKNCYEALPENGKVIIVDRIIPTVVETDSAAKGLFQFDLMMMVHHHGGKERTEEEFKAIAKKAGFASAEIALRPFKYWVVMELIK</sequence>
<dbReference type="Pfam" id="PF00891">
    <property type="entry name" value="Methyltransf_2"/>
    <property type="match status" value="1"/>
</dbReference>
<dbReference type="InterPro" id="IPR001077">
    <property type="entry name" value="COMT_C"/>
</dbReference>
<dbReference type="OrthoDB" id="1606438at2759"/>
<dbReference type="Proteomes" id="UP000631114">
    <property type="component" value="Unassembled WGS sequence"/>
</dbReference>
<keyword evidence="3" id="KW-0949">S-adenosyl-L-methionine</keyword>
<feature type="domain" description="O-methyltransferase C-terminal" evidence="5">
    <location>
        <begin position="143"/>
        <end position="348"/>
    </location>
</feature>
<keyword evidence="2" id="KW-0808">Transferase</keyword>
<dbReference type="GO" id="GO:0046983">
    <property type="term" value="F:protein dimerization activity"/>
    <property type="evidence" value="ECO:0007669"/>
    <property type="project" value="InterPro"/>
</dbReference>
<dbReference type="InterPro" id="IPR036390">
    <property type="entry name" value="WH_DNA-bd_sf"/>
</dbReference>
<feature type="domain" description="O-methyltransferase dimerisation" evidence="6">
    <location>
        <begin position="31"/>
        <end position="120"/>
    </location>
</feature>
<dbReference type="PANTHER" id="PTHR11746">
    <property type="entry name" value="O-METHYLTRANSFERASE"/>
    <property type="match status" value="1"/>
</dbReference>
<keyword evidence="8" id="KW-1185">Reference proteome</keyword>
<dbReference type="InterPro" id="IPR012967">
    <property type="entry name" value="COMT_dimerisation"/>
</dbReference>
<organism evidence="7 8">
    <name type="scientific">Coptis chinensis</name>
    <dbReference type="NCBI Taxonomy" id="261450"/>
    <lineage>
        <taxon>Eukaryota</taxon>
        <taxon>Viridiplantae</taxon>
        <taxon>Streptophyta</taxon>
        <taxon>Embryophyta</taxon>
        <taxon>Tracheophyta</taxon>
        <taxon>Spermatophyta</taxon>
        <taxon>Magnoliopsida</taxon>
        <taxon>Ranunculales</taxon>
        <taxon>Ranunculaceae</taxon>
        <taxon>Coptidoideae</taxon>
        <taxon>Coptis</taxon>
    </lineage>
</organism>
<comment type="caution">
    <text evidence="7">The sequence shown here is derived from an EMBL/GenBank/DDBJ whole genome shotgun (WGS) entry which is preliminary data.</text>
</comment>
<dbReference type="Gene3D" id="3.40.50.150">
    <property type="entry name" value="Vaccinia Virus protein VP39"/>
    <property type="match status" value="1"/>
</dbReference>
<evidence type="ECO:0000256" key="1">
    <source>
        <dbReference type="ARBA" id="ARBA00022603"/>
    </source>
</evidence>
<dbReference type="InterPro" id="IPR029063">
    <property type="entry name" value="SAM-dependent_MTases_sf"/>
</dbReference>
<evidence type="ECO:0000313" key="7">
    <source>
        <dbReference type="EMBL" id="KAF9600109.1"/>
    </source>
</evidence>
<evidence type="ECO:0000313" key="8">
    <source>
        <dbReference type="Proteomes" id="UP000631114"/>
    </source>
</evidence>
<keyword evidence="1" id="KW-0489">Methyltransferase</keyword>
<name>A0A835HKP8_9MAGN</name>
<dbReference type="SUPFAM" id="SSF53335">
    <property type="entry name" value="S-adenosyl-L-methionine-dependent methyltransferases"/>
    <property type="match status" value="1"/>
</dbReference>
<protein>
    <submittedName>
        <fullName evidence="7">Uncharacterized protein</fullName>
    </submittedName>
</protein>
<dbReference type="FunFam" id="1.10.10.10:FF:000357">
    <property type="entry name" value="Caffeic acid 3-O-methyltransferase"/>
    <property type="match status" value="1"/>
</dbReference>
<accession>A0A835HKP8</accession>
<dbReference type="PIRSF" id="PIRSF005739">
    <property type="entry name" value="O-mtase"/>
    <property type="match status" value="1"/>
</dbReference>
<dbReference type="EMBL" id="JADFTS010000006">
    <property type="protein sequence ID" value="KAF9600109.1"/>
    <property type="molecule type" value="Genomic_DNA"/>
</dbReference>
<dbReference type="Pfam" id="PF08100">
    <property type="entry name" value="Dimerisation"/>
    <property type="match status" value="1"/>
</dbReference>
<dbReference type="SUPFAM" id="SSF46785">
    <property type="entry name" value="Winged helix' DNA-binding domain"/>
    <property type="match status" value="1"/>
</dbReference>
<dbReference type="FunFam" id="3.40.50.150:FF:000061">
    <property type="entry name" value="Caffeic acid O-methyltransferase"/>
    <property type="match status" value="1"/>
</dbReference>
<dbReference type="GO" id="GO:0008171">
    <property type="term" value="F:O-methyltransferase activity"/>
    <property type="evidence" value="ECO:0007669"/>
    <property type="project" value="InterPro"/>
</dbReference>
<evidence type="ECO:0000259" key="5">
    <source>
        <dbReference type="Pfam" id="PF00891"/>
    </source>
</evidence>
<dbReference type="Gene3D" id="1.10.10.10">
    <property type="entry name" value="Winged helix-like DNA-binding domain superfamily/Winged helix DNA-binding domain"/>
    <property type="match status" value="1"/>
</dbReference>
<dbReference type="PROSITE" id="PS51683">
    <property type="entry name" value="SAM_OMT_II"/>
    <property type="match status" value="1"/>
</dbReference>
<proteinExistence type="predicted"/>
<dbReference type="InterPro" id="IPR016461">
    <property type="entry name" value="COMT-like"/>
</dbReference>
<reference evidence="7 8" key="1">
    <citation type="submission" date="2020-10" db="EMBL/GenBank/DDBJ databases">
        <title>The Coptis chinensis genome and diversification of protoberbering-type alkaloids.</title>
        <authorList>
            <person name="Wang B."/>
            <person name="Shu S."/>
            <person name="Song C."/>
            <person name="Liu Y."/>
        </authorList>
    </citation>
    <scope>NUCLEOTIDE SEQUENCE [LARGE SCALE GENOMIC DNA]</scope>
    <source>
        <strain evidence="7">HL-2020</strain>
        <tissue evidence="7">Leaf</tissue>
    </source>
</reference>
<dbReference type="AlphaFoldDB" id="A0A835HKP8"/>
<evidence type="ECO:0000256" key="4">
    <source>
        <dbReference type="PIRSR" id="PIRSR005739-1"/>
    </source>
</evidence>
<feature type="active site" description="Proton acceptor" evidence="4">
    <location>
        <position position="272"/>
    </location>
</feature>
<evidence type="ECO:0000256" key="2">
    <source>
        <dbReference type="ARBA" id="ARBA00022679"/>
    </source>
</evidence>
<evidence type="ECO:0000256" key="3">
    <source>
        <dbReference type="ARBA" id="ARBA00022691"/>
    </source>
</evidence>